<evidence type="ECO:0000259" key="2">
    <source>
        <dbReference type="SMART" id="SM01006"/>
    </source>
</evidence>
<comment type="caution">
    <text evidence="3">The sequence shown here is derived from an EMBL/GenBank/DDBJ whole genome shotgun (WGS) entry which is preliminary data.</text>
</comment>
<gene>
    <name evidence="3" type="ORF">BWK59_05685</name>
</gene>
<dbReference type="SUPFAM" id="SSF55729">
    <property type="entry name" value="Acyl-CoA N-acyltransferases (Nat)"/>
    <property type="match status" value="1"/>
</dbReference>
<dbReference type="GO" id="GO:0019290">
    <property type="term" value="P:siderophore biosynthetic process"/>
    <property type="evidence" value="ECO:0007669"/>
    <property type="project" value="InterPro"/>
</dbReference>
<dbReference type="GO" id="GO:0016410">
    <property type="term" value="F:N-acyltransferase activity"/>
    <property type="evidence" value="ECO:0007669"/>
    <property type="project" value="TreeGrafter"/>
</dbReference>
<dbReference type="SMART" id="SM01006">
    <property type="entry name" value="AlcB"/>
    <property type="match status" value="1"/>
</dbReference>
<evidence type="ECO:0000313" key="3">
    <source>
        <dbReference type="EMBL" id="OWP84360.1"/>
    </source>
</evidence>
<dbReference type="PANTHER" id="PTHR31438:SF1">
    <property type="entry name" value="LYSINE N-ACYLTRANSFERASE C17G9.06C-RELATED"/>
    <property type="match status" value="1"/>
</dbReference>
<reference evidence="3 4" key="1">
    <citation type="journal article" date="2017" name="Infect. Genet. Evol.">
        <title>Comparative genome analysis of fish pathogen Flavobacterium columnare reveals extensive sequence diversity within the species.</title>
        <authorList>
            <person name="Kayansamruaj P."/>
            <person name="Dong H.T."/>
            <person name="Hirono I."/>
            <person name="Kondo H."/>
            <person name="Senapin S."/>
            <person name="Rodkhum C."/>
        </authorList>
    </citation>
    <scope>NUCLEOTIDE SEQUENCE [LARGE SCALE GENOMIC DNA]</scope>
    <source>
        <strain evidence="3 4">1215</strain>
    </source>
</reference>
<protein>
    <submittedName>
        <fullName evidence="3">Acetyltransferase</fullName>
    </submittedName>
</protein>
<feature type="domain" description="Acyltransferase MbtK/IucB-like conserved" evidence="2">
    <location>
        <begin position="30"/>
        <end position="77"/>
    </location>
</feature>
<dbReference type="EMBL" id="MTCZ01000040">
    <property type="protein sequence ID" value="OWP84360.1"/>
    <property type="molecule type" value="Genomic_DNA"/>
</dbReference>
<dbReference type="Proteomes" id="UP000197768">
    <property type="component" value="Unassembled WGS sequence"/>
</dbReference>
<dbReference type="InterPro" id="IPR019432">
    <property type="entry name" value="Acyltransferase_MbtK/IucB-like"/>
</dbReference>
<keyword evidence="3" id="KW-0808">Transferase</keyword>
<proteinExistence type="predicted"/>
<dbReference type="Pfam" id="PF13523">
    <property type="entry name" value="Acetyltransf_8"/>
    <property type="match status" value="1"/>
</dbReference>
<sequence length="198" mass="23502">MNSTQKSNQNIENQICFSKKIESIGFFELRKFNLTQDLPIIYQWVQKEYAIYWGMMGLQYNEVKTIYQKLVENTHIYIGLFQGKIAFLLECYDPQEDIIKEHYEVKKGDIGMHILVAPPDKKINGFTWQIFKFILDFIFSNSTINRVVVEPDAKNEKIHILNEKAGFVFQKFIDLPHKKARLEFCTRQQYYHAIMNSN</sequence>
<dbReference type="PANTHER" id="PTHR31438">
    <property type="entry name" value="LYSINE N-ACYLTRANSFERASE C17G9.06C-RELATED"/>
    <property type="match status" value="1"/>
</dbReference>
<dbReference type="InterPro" id="IPR016181">
    <property type="entry name" value="Acyl_CoA_acyltransferase"/>
</dbReference>
<comment type="pathway">
    <text evidence="1">Siderophore biosynthesis.</text>
</comment>
<evidence type="ECO:0000256" key="1">
    <source>
        <dbReference type="ARBA" id="ARBA00004924"/>
    </source>
</evidence>
<dbReference type="AlphaFoldDB" id="A0A2D0AIL2"/>
<name>A0A2D0AIL2_9FLAO</name>
<dbReference type="Gene3D" id="3.40.630.30">
    <property type="match status" value="1"/>
</dbReference>
<organism evidence="3 4">
    <name type="scientific">Flavobacterium davisii</name>
    <dbReference type="NCBI Taxonomy" id="2906077"/>
    <lineage>
        <taxon>Bacteria</taxon>
        <taxon>Pseudomonadati</taxon>
        <taxon>Bacteroidota</taxon>
        <taxon>Flavobacteriia</taxon>
        <taxon>Flavobacteriales</taxon>
        <taxon>Flavobacteriaceae</taxon>
        <taxon>Flavobacterium</taxon>
    </lineage>
</organism>
<evidence type="ECO:0000313" key="4">
    <source>
        <dbReference type="Proteomes" id="UP000197768"/>
    </source>
</evidence>
<accession>A0A2D0AIL2</accession>
<dbReference type="RefSeq" id="WP_088391898.1">
    <property type="nucleotide sequence ID" value="NZ_MTCZ01000040.1"/>
</dbReference>